<feature type="transmembrane region" description="Helical" evidence="7">
    <location>
        <begin position="6"/>
        <end position="24"/>
    </location>
</feature>
<dbReference type="AlphaFoldDB" id="A0AAF3EUF1"/>
<evidence type="ECO:0000256" key="5">
    <source>
        <dbReference type="RuleBase" id="RU361156"/>
    </source>
</evidence>
<accession>A0AAF3EUF1</accession>
<dbReference type="GO" id="GO:1904715">
    <property type="term" value="P:negative regulation of chaperone-mediated autophagy"/>
    <property type="evidence" value="ECO:0007669"/>
    <property type="project" value="UniProtKB-ARBA"/>
</dbReference>
<evidence type="ECO:0000256" key="3">
    <source>
        <dbReference type="ARBA" id="ARBA00022670"/>
    </source>
</evidence>
<dbReference type="Proteomes" id="UP000887575">
    <property type="component" value="Unassembled WGS sequence"/>
</dbReference>
<dbReference type="InterPro" id="IPR029058">
    <property type="entry name" value="AB_hydrolase_fold"/>
</dbReference>
<evidence type="ECO:0000313" key="8">
    <source>
        <dbReference type="Proteomes" id="UP000887575"/>
    </source>
</evidence>
<reference evidence="9" key="1">
    <citation type="submission" date="2024-02" db="UniProtKB">
        <authorList>
            <consortium name="WormBaseParasite"/>
        </authorList>
    </citation>
    <scope>IDENTIFICATION</scope>
</reference>
<evidence type="ECO:0000256" key="6">
    <source>
        <dbReference type="SAM" id="MobiDB-lite"/>
    </source>
</evidence>
<sequence length="554" mass="62863">MPSYDLPAIIITIIVIIWLLWQCWKKPKLEESHASMSRQSWKTDITQQSPVSGSIACPSTITAISPLHRTSSSTSGEIKTGRAKSVAETRKLFDKSSSDDGRKSVHSDSYPVKNDQPFVAAARTNSVQYDPNQQPPRSRSEGKKDHLHYWFVESQSNPKNDPLILWLNGGPGCSSLLGLLQENGPFLINADGKALHLNAHSWNANASVLYLEAPAGVGFSYTDAPDERLDDDITATKNWEALVQFFNEFPRFKSNDFYITGESYAGKYIPTLVDEILNRTPEFKMKLKGMAIGNGLMADALVDATLPIFLNQHLMYDEKEWNAHVKKCCQGNVALCQQEQSAICNAEWQEFIYQAWDSPISPYNMYQKCKPSQDRFLFDLQYRFREKRNFDKFLERHAKSKAPACDLDAQAETYLNKPTVRKALGIPANVQSFNECNTNVLLGYDQSKYPSVHDQIDRALKRGVKTMLYYGDVDMACNVMHGQQFSEEFIKDPENTFKWYFVDRVAGGKWMQEGNFRFVSVRGSGHMVPKDNPIVAKHIIDRFINWAPLDSADE</sequence>
<dbReference type="SUPFAM" id="SSF53474">
    <property type="entry name" value="alpha/beta-Hydrolases"/>
    <property type="match status" value="1"/>
</dbReference>
<dbReference type="EC" id="3.4.16.-" evidence="5"/>
<evidence type="ECO:0000256" key="1">
    <source>
        <dbReference type="ARBA" id="ARBA00009431"/>
    </source>
</evidence>
<keyword evidence="4 5" id="KW-0378">Hydrolase</keyword>
<organism evidence="8 9">
    <name type="scientific">Mesorhabditis belari</name>
    <dbReference type="NCBI Taxonomy" id="2138241"/>
    <lineage>
        <taxon>Eukaryota</taxon>
        <taxon>Metazoa</taxon>
        <taxon>Ecdysozoa</taxon>
        <taxon>Nematoda</taxon>
        <taxon>Chromadorea</taxon>
        <taxon>Rhabditida</taxon>
        <taxon>Rhabditina</taxon>
        <taxon>Rhabditomorpha</taxon>
        <taxon>Rhabditoidea</taxon>
        <taxon>Rhabditidae</taxon>
        <taxon>Mesorhabditinae</taxon>
        <taxon>Mesorhabditis</taxon>
    </lineage>
</organism>
<evidence type="ECO:0000256" key="7">
    <source>
        <dbReference type="SAM" id="Phobius"/>
    </source>
</evidence>
<dbReference type="Gene3D" id="3.40.50.1820">
    <property type="entry name" value="alpha/beta hydrolase"/>
    <property type="match status" value="1"/>
</dbReference>
<evidence type="ECO:0000256" key="2">
    <source>
        <dbReference type="ARBA" id="ARBA00022645"/>
    </source>
</evidence>
<dbReference type="GO" id="GO:0006508">
    <property type="term" value="P:proteolysis"/>
    <property type="evidence" value="ECO:0007669"/>
    <property type="project" value="UniProtKB-KW"/>
</dbReference>
<feature type="compositionally biased region" description="Polar residues" evidence="6">
    <location>
        <begin position="66"/>
        <end position="77"/>
    </location>
</feature>
<keyword evidence="7" id="KW-0472">Membrane</keyword>
<dbReference type="PRINTS" id="PR00724">
    <property type="entry name" value="CRBOXYPTASEC"/>
</dbReference>
<dbReference type="FunFam" id="3.40.50.1820:FF:000335">
    <property type="entry name" value="Carboxypeptidase"/>
    <property type="match status" value="1"/>
</dbReference>
<keyword evidence="7" id="KW-1133">Transmembrane helix</keyword>
<keyword evidence="7" id="KW-0812">Transmembrane</keyword>
<dbReference type="PROSITE" id="PS00131">
    <property type="entry name" value="CARBOXYPEPT_SER_SER"/>
    <property type="match status" value="1"/>
</dbReference>
<feature type="region of interest" description="Disordered" evidence="6">
    <location>
        <begin position="66"/>
        <end position="143"/>
    </location>
</feature>
<proteinExistence type="inferred from homology"/>
<dbReference type="GO" id="GO:0004185">
    <property type="term" value="F:serine-type carboxypeptidase activity"/>
    <property type="evidence" value="ECO:0007669"/>
    <property type="project" value="UniProtKB-UniRule"/>
</dbReference>
<feature type="compositionally biased region" description="Polar residues" evidence="6">
    <location>
        <begin position="123"/>
        <end position="137"/>
    </location>
</feature>
<dbReference type="Pfam" id="PF00450">
    <property type="entry name" value="Peptidase_S10"/>
    <property type="match status" value="1"/>
</dbReference>
<dbReference type="WBParaSite" id="MBELARI_LOCUS17681">
    <property type="protein sequence ID" value="MBELARI_LOCUS17681"/>
    <property type="gene ID" value="MBELARI_LOCUS17681"/>
</dbReference>
<dbReference type="InterPro" id="IPR018202">
    <property type="entry name" value="Ser_caboxypep_ser_AS"/>
</dbReference>
<dbReference type="PANTHER" id="PTHR11802:SF38">
    <property type="entry name" value="SERINE CARBOXYPEPTIDASE CTSA-1.2"/>
    <property type="match status" value="1"/>
</dbReference>
<comment type="similarity">
    <text evidence="1 5">Belongs to the peptidase S10 family.</text>
</comment>
<protein>
    <recommendedName>
        <fullName evidence="5">Carboxypeptidase</fullName>
        <ecNumber evidence="5">3.4.16.-</ecNumber>
    </recommendedName>
</protein>
<evidence type="ECO:0000256" key="4">
    <source>
        <dbReference type="ARBA" id="ARBA00022801"/>
    </source>
</evidence>
<feature type="compositionally biased region" description="Basic and acidic residues" evidence="6">
    <location>
        <begin position="85"/>
        <end position="106"/>
    </location>
</feature>
<dbReference type="InterPro" id="IPR033124">
    <property type="entry name" value="Ser_caboxypep_his_AS"/>
</dbReference>
<dbReference type="InterPro" id="IPR001563">
    <property type="entry name" value="Peptidase_S10"/>
</dbReference>
<dbReference type="PROSITE" id="PS00560">
    <property type="entry name" value="CARBOXYPEPT_SER_HIS"/>
    <property type="match status" value="1"/>
</dbReference>
<dbReference type="PANTHER" id="PTHR11802">
    <property type="entry name" value="SERINE PROTEASE FAMILY S10 SERINE CARBOXYPEPTIDASE"/>
    <property type="match status" value="1"/>
</dbReference>
<keyword evidence="2 5" id="KW-0121">Carboxypeptidase</keyword>
<evidence type="ECO:0000313" key="9">
    <source>
        <dbReference type="WBParaSite" id="MBELARI_LOCUS17681"/>
    </source>
</evidence>
<keyword evidence="8" id="KW-1185">Reference proteome</keyword>
<dbReference type="GO" id="GO:0031647">
    <property type="term" value="P:regulation of protein stability"/>
    <property type="evidence" value="ECO:0007669"/>
    <property type="project" value="UniProtKB-ARBA"/>
</dbReference>
<name>A0AAF3EUF1_9BILA</name>
<keyword evidence="3 5" id="KW-0645">Protease</keyword>